<protein>
    <submittedName>
        <fullName evidence="1">Uncharacterized protein</fullName>
    </submittedName>
</protein>
<keyword evidence="2" id="KW-1185">Reference proteome</keyword>
<evidence type="ECO:0000313" key="2">
    <source>
        <dbReference type="Proteomes" id="UP000013520"/>
    </source>
</evidence>
<organism evidence="1 2">
    <name type="scientific">Desulfoscipio gibsoniae DSM 7213</name>
    <dbReference type="NCBI Taxonomy" id="767817"/>
    <lineage>
        <taxon>Bacteria</taxon>
        <taxon>Bacillati</taxon>
        <taxon>Bacillota</taxon>
        <taxon>Clostridia</taxon>
        <taxon>Eubacteriales</taxon>
        <taxon>Desulfallaceae</taxon>
        <taxon>Desulfoscipio</taxon>
    </lineage>
</organism>
<dbReference type="AlphaFoldDB" id="R4KJA0"/>
<accession>R4KJA0</accession>
<sequence length="143" mass="16805">MTTAVTIAEFRKDLRRLIDSALTGREIICMDAKSRDRQTCSLIKTNLLLEMLQAYIFKPKVFYDQETKTHNIHLDELKLYAYADTLEEATEQIIDLAIDYARDYINRLELFLNVPDRKSHYPYVIRLTHCQNTNEVKKLIFGS</sequence>
<dbReference type="HOGENOM" id="CLU_1774390_0_0_9"/>
<dbReference type="eggNOG" id="ENOG50347PA">
    <property type="taxonomic scope" value="Bacteria"/>
</dbReference>
<dbReference type="KEGG" id="dgi:Desgi_1049"/>
<dbReference type="Gene3D" id="3.30.160.620">
    <property type="match status" value="1"/>
</dbReference>
<dbReference type="Proteomes" id="UP000013520">
    <property type="component" value="Chromosome"/>
</dbReference>
<dbReference type="InterPro" id="IPR035424">
    <property type="entry name" value="Antitoxin_RelB"/>
</dbReference>
<reference evidence="1 2" key="1">
    <citation type="submission" date="2012-01" db="EMBL/GenBank/DDBJ databases">
        <title>Complete sequence of Desulfotomaculum gibsoniae DSM 7213.</title>
        <authorList>
            <consortium name="US DOE Joint Genome Institute"/>
            <person name="Lucas S."/>
            <person name="Han J."/>
            <person name="Lapidus A."/>
            <person name="Cheng J.-F."/>
            <person name="Goodwin L."/>
            <person name="Pitluck S."/>
            <person name="Peters L."/>
            <person name="Ovchinnikova G."/>
            <person name="Teshima H."/>
            <person name="Detter J.C."/>
            <person name="Han C."/>
            <person name="Tapia R."/>
            <person name="Land M."/>
            <person name="Hauser L."/>
            <person name="Kyrpides N."/>
            <person name="Ivanova N."/>
            <person name="Pagani I."/>
            <person name="Parshina S."/>
            <person name="Plugge C."/>
            <person name="Muyzer G."/>
            <person name="Kuever J."/>
            <person name="Ivanova A."/>
            <person name="Nazina T."/>
            <person name="Klenk H.-P."/>
            <person name="Brambilla E."/>
            <person name="Spring S."/>
            <person name="Stams A.F."/>
            <person name="Woyke T."/>
        </authorList>
    </citation>
    <scope>NUCLEOTIDE SEQUENCE [LARGE SCALE GENOMIC DNA]</scope>
    <source>
        <strain evidence="1 2">DSM 7213</strain>
    </source>
</reference>
<gene>
    <name evidence="1" type="ORF">Desgi_1049</name>
</gene>
<dbReference type="STRING" id="767817.Desgi_1049"/>
<dbReference type="Pfam" id="PF12910">
    <property type="entry name" value="PHD_like"/>
    <property type="match status" value="1"/>
</dbReference>
<dbReference type="EMBL" id="CP003273">
    <property type="protein sequence ID" value="AGL00580.1"/>
    <property type="molecule type" value="Genomic_DNA"/>
</dbReference>
<evidence type="ECO:0000313" key="1">
    <source>
        <dbReference type="EMBL" id="AGL00580.1"/>
    </source>
</evidence>
<proteinExistence type="predicted"/>
<name>R4KJA0_9FIRM</name>